<dbReference type="PANTHER" id="PTHR37283">
    <property type="entry name" value="PH DOMAIN-CONTAINING PROTEIN YHR131C"/>
    <property type="match status" value="1"/>
</dbReference>
<dbReference type="Proteomes" id="UP000290900">
    <property type="component" value="Unassembled WGS sequence"/>
</dbReference>
<feature type="compositionally biased region" description="Low complexity" evidence="1">
    <location>
        <begin position="446"/>
        <end position="463"/>
    </location>
</feature>
<feature type="region of interest" description="Disordered" evidence="1">
    <location>
        <begin position="251"/>
        <end position="350"/>
    </location>
</feature>
<dbReference type="PANTHER" id="PTHR37283:SF1">
    <property type="entry name" value="PH DOMAIN-CONTAINING PROTEIN YHR131C"/>
    <property type="match status" value="1"/>
</dbReference>
<evidence type="ECO:0000256" key="1">
    <source>
        <dbReference type="SAM" id="MobiDB-lite"/>
    </source>
</evidence>
<dbReference type="SUPFAM" id="SSF50729">
    <property type="entry name" value="PH domain-like"/>
    <property type="match status" value="1"/>
</dbReference>
<feature type="region of interest" description="Disordered" evidence="1">
    <location>
        <begin position="446"/>
        <end position="477"/>
    </location>
</feature>
<dbReference type="AlphaFoldDB" id="A0A448YEY4"/>
<proteinExistence type="predicted"/>
<evidence type="ECO:0000313" key="3">
    <source>
        <dbReference type="Proteomes" id="UP000290900"/>
    </source>
</evidence>
<keyword evidence="3" id="KW-1185">Reference proteome</keyword>
<name>A0A448YEY4_BRENA</name>
<evidence type="ECO:0000313" key="2">
    <source>
        <dbReference type="EMBL" id="VEU19484.1"/>
    </source>
</evidence>
<dbReference type="Gene3D" id="2.30.29.30">
    <property type="entry name" value="Pleckstrin-homology domain (PH domain)/Phosphotyrosine-binding domain (PTB)"/>
    <property type="match status" value="1"/>
</dbReference>
<dbReference type="STRING" id="13370.A0A448YEY4"/>
<reference evidence="2 3" key="1">
    <citation type="submission" date="2018-12" db="EMBL/GenBank/DDBJ databases">
        <authorList>
            <person name="Tiukova I."/>
            <person name="Dainat J."/>
        </authorList>
    </citation>
    <scope>NUCLEOTIDE SEQUENCE [LARGE SCALE GENOMIC DNA]</scope>
</reference>
<protein>
    <submittedName>
        <fullName evidence="2">DEKNAAC100009</fullName>
    </submittedName>
</protein>
<feature type="compositionally biased region" description="Polar residues" evidence="1">
    <location>
        <begin position="465"/>
        <end position="476"/>
    </location>
</feature>
<sequence length="607" mass="67857">MATLMSKLEWVSPFEMAVQRHWKSYIVELNSTQLNLYYSDPEQAFESLHHSRSHLFLHHSRSSSTVNTSTGMNTGTIVDSGTDISVDKLLLQADMDNQRYDSSMTTKDDIDRLHLFRNENLLTKSNMAKSYSLQYGKVGLAIDYKKKKFTLRLRLETEQFLLQFPCAEAMVEWYSALCLGIDNALDLNRRAMPRYRTVPRRRRHVRRTTERTPLIGRGRHHSIENLFRRRTGSSPEVGGFMSRLKMRFGSSSNIEADSSNNSIREESVTPSEHTEFSLGYSPESELPTATRSSRLHAPGGLSTGYFGVEPGASSDMLELPESQHSDGEDSEQVSTSNTHNDSEDDSENDVDYEAEDGIIDQTDIESDADLISRNDVMNDTDGIFFETSRTRGHTESSLRLPRQQRASSYCSVSATSVNAIGVPIPNIRYNGALCGRIGLSSSLSPCMSSESASASSPLSDMSSPGLVSTTPTTSIDSAGHNVHPIGCVAKEVEEEACSTCAHVPETDGRSSQESQERECTDEEEDRLSSGSSERGGEPYVAFIEKLRSYVDVITIPARRRQIRDSMRCMMPLIGSERWAGRYLVKDAVRDYHPKPDVKDTKVLITKW</sequence>
<dbReference type="InParanoid" id="A0A448YEY4"/>
<gene>
    <name evidence="2" type="ORF">BRENAR_LOCUS221</name>
</gene>
<feature type="compositionally biased region" description="Polar residues" evidence="1">
    <location>
        <begin position="251"/>
        <end position="262"/>
    </location>
</feature>
<organism evidence="2 3">
    <name type="scientific">Brettanomyces naardenensis</name>
    <name type="common">Yeast</name>
    <dbReference type="NCBI Taxonomy" id="13370"/>
    <lineage>
        <taxon>Eukaryota</taxon>
        <taxon>Fungi</taxon>
        <taxon>Dikarya</taxon>
        <taxon>Ascomycota</taxon>
        <taxon>Saccharomycotina</taxon>
        <taxon>Pichiomycetes</taxon>
        <taxon>Pichiales</taxon>
        <taxon>Pichiaceae</taxon>
        <taxon>Brettanomyces</taxon>
    </lineage>
</organism>
<feature type="region of interest" description="Disordered" evidence="1">
    <location>
        <begin position="501"/>
        <end position="535"/>
    </location>
</feature>
<feature type="compositionally biased region" description="Basic and acidic residues" evidence="1">
    <location>
        <begin position="504"/>
        <end position="518"/>
    </location>
</feature>
<dbReference type="EMBL" id="CAACVR010000001">
    <property type="protein sequence ID" value="VEU19484.1"/>
    <property type="molecule type" value="Genomic_DNA"/>
</dbReference>
<dbReference type="InterPro" id="IPR011993">
    <property type="entry name" value="PH-like_dom_sf"/>
</dbReference>
<dbReference type="OrthoDB" id="5865767at2759"/>
<feature type="compositionally biased region" description="Basic and acidic residues" evidence="1">
    <location>
        <begin position="263"/>
        <end position="275"/>
    </location>
</feature>
<accession>A0A448YEY4</accession>